<comment type="function">
    <text evidence="2">Electron transfer subunit of the terminal reductase during anaerobic growth on various sulfoxide and N-oxide compounds.</text>
</comment>
<reference evidence="12 13" key="1">
    <citation type="submission" date="2020-03" db="EMBL/GenBank/DDBJ databases">
        <title>Genomic Encyclopedia of Type Strains, Phase IV (KMG-IV): sequencing the most valuable type-strain genomes for metagenomic binning, comparative biology and taxonomic classification.</title>
        <authorList>
            <person name="Goeker M."/>
        </authorList>
    </citation>
    <scope>NUCLEOTIDE SEQUENCE [LARGE SCALE GENOMIC DNA]</scope>
    <source>
        <strain evidence="12 13">DSM 24233</strain>
    </source>
</reference>
<feature type="domain" description="4Fe-4S ferredoxin-type" evidence="11">
    <location>
        <begin position="91"/>
        <end position="120"/>
    </location>
</feature>
<dbReference type="Proteomes" id="UP000580856">
    <property type="component" value="Unassembled WGS sequence"/>
</dbReference>
<dbReference type="NCBIfam" id="TIGR02951">
    <property type="entry name" value="DMSO_dmsB"/>
    <property type="match status" value="1"/>
</dbReference>
<feature type="region of interest" description="Disordered" evidence="10">
    <location>
        <begin position="187"/>
        <end position="214"/>
    </location>
</feature>
<evidence type="ECO:0000256" key="3">
    <source>
        <dbReference type="ARBA" id="ARBA00022448"/>
    </source>
</evidence>
<proteinExistence type="predicted"/>
<dbReference type="PROSITE" id="PS51379">
    <property type="entry name" value="4FE4S_FER_2"/>
    <property type="match status" value="3"/>
</dbReference>
<evidence type="ECO:0000256" key="5">
    <source>
        <dbReference type="ARBA" id="ARBA00022723"/>
    </source>
</evidence>
<evidence type="ECO:0000313" key="12">
    <source>
        <dbReference type="EMBL" id="NJB67566.1"/>
    </source>
</evidence>
<evidence type="ECO:0000256" key="8">
    <source>
        <dbReference type="ARBA" id="ARBA00023004"/>
    </source>
</evidence>
<evidence type="ECO:0000256" key="7">
    <source>
        <dbReference type="ARBA" id="ARBA00022982"/>
    </source>
</evidence>
<keyword evidence="8" id="KW-0408">Iron</keyword>
<keyword evidence="4" id="KW-0004">4Fe-4S</keyword>
<dbReference type="Gene3D" id="3.30.70.20">
    <property type="match status" value="2"/>
</dbReference>
<evidence type="ECO:0000256" key="10">
    <source>
        <dbReference type="SAM" id="MobiDB-lite"/>
    </source>
</evidence>
<dbReference type="InterPro" id="IPR050954">
    <property type="entry name" value="ET_IronSulfur_Cluster-Binding"/>
</dbReference>
<dbReference type="SUPFAM" id="SSF54862">
    <property type="entry name" value="4Fe-4S ferredoxins"/>
    <property type="match status" value="1"/>
</dbReference>
<dbReference type="Pfam" id="PF13247">
    <property type="entry name" value="Fer4_11"/>
    <property type="match status" value="1"/>
</dbReference>
<keyword evidence="9" id="KW-0411">Iron-sulfur</keyword>
<dbReference type="PROSITE" id="PS00198">
    <property type="entry name" value="4FE4S_FER_1"/>
    <property type="match status" value="1"/>
</dbReference>
<name>A0A846QFK1_9BACT</name>
<keyword evidence="3" id="KW-0813">Transport</keyword>
<evidence type="ECO:0000256" key="2">
    <source>
        <dbReference type="ARBA" id="ARBA00003584"/>
    </source>
</evidence>
<keyword evidence="7" id="KW-0249">Electron transport</keyword>
<accession>A0A846QFK1</accession>
<gene>
    <name evidence="12" type="ORF">GGQ74_001206</name>
</gene>
<protein>
    <submittedName>
        <fullName evidence="12">Anaerobic dimethyl sulfoxide reductase subunit B (Iron-sulfur subunit)</fullName>
    </submittedName>
</protein>
<dbReference type="InterPro" id="IPR017896">
    <property type="entry name" value="4Fe4S_Fe-S-bd"/>
</dbReference>
<dbReference type="AlphaFoldDB" id="A0A846QFK1"/>
<keyword evidence="13" id="KW-1185">Reference proteome</keyword>
<keyword evidence="6" id="KW-0677">Repeat</keyword>
<evidence type="ECO:0000256" key="4">
    <source>
        <dbReference type="ARBA" id="ARBA00022485"/>
    </source>
</evidence>
<comment type="caution">
    <text evidence="12">The sequence shown here is derived from an EMBL/GenBank/DDBJ whole genome shotgun (WGS) entry which is preliminary data.</text>
</comment>
<feature type="domain" description="4Fe-4S ferredoxin-type" evidence="11">
    <location>
        <begin position="58"/>
        <end position="90"/>
    </location>
</feature>
<dbReference type="CDD" id="cd16371">
    <property type="entry name" value="DMSOR_beta_like"/>
    <property type="match status" value="1"/>
</dbReference>
<evidence type="ECO:0000256" key="6">
    <source>
        <dbReference type="ARBA" id="ARBA00022737"/>
    </source>
</evidence>
<dbReference type="InterPro" id="IPR014297">
    <property type="entry name" value="DMSO_DmsB"/>
</dbReference>
<evidence type="ECO:0000259" key="11">
    <source>
        <dbReference type="PROSITE" id="PS51379"/>
    </source>
</evidence>
<comment type="cofactor">
    <cofactor evidence="1">
        <name>[4Fe-4S] cluster</name>
        <dbReference type="ChEBI" id="CHEBI:49883"/>
    </cofactor>
</comment>
<feature type="domain" description="4Fe-4S ferredoxin-type" evidence="11">
    <location>
        <begin position="5"/>
        <end position="24"/>
    </location>
</feature>
<dbReference type="GO" id="GO:0046872">
    <property type="term" value="F:metal ion binding"/>
    <property type="evidence" value="ECO:0007669"/>
    <property type="project" value="UniProtKB-KW"/>
</dbReference>
<dbReference type="InterPro" id="IPR017900">
    <property type="entry name" value="4Fe4S_Fe_S_CS"/>
</dbReference>
<evidence type="ECO:0000256" key="9">
    <source>
        <dbReference type="ARBA" id="ARBA00023014"/>
    </source>
</evidence>
<dbReference type="PANTHER" id="PTHR43177:SF5">
    <property type="entry name" value="ANAEROBIC DIMETHYL SULFOXIDE REDUCTASE CHAIN B-RELATED"/>
    <property type="match status" value="1"/>
</dbReference>
<organism evidence="12 13">
    <name type="scientific">Desulfobaculum xiamenense</name>
    <dbReference type="NCBI Taxonomy" id="995050"/>
    <lineage>
        <taxon>Bacteria</taxon>
        <taxon>Pseudomonadati</taxon>
        <taxon>Thermodesulfobacteriota</taxon>
        <taxon>Desulfovibrionia</taxon>
        <taxon>Desulfovibrionales</taxon>
        <taxon>Desulfovibrionaceae</taxon>
        <taxon>Desulfobaculum</taxon>
    </lineage>
</organism>
<evidence type="ECO:0000313" key="13">
    <source>
        <dbReference type="Proteomes" id="UP000580856"/>
    </source>
</evidence>
<dbReference type="GO" id="GO:0051539">
    <property type="term" value="F:4 iron, 4 sulfur cluster binding"/>
    <property type="evidence" value="ECO:0007669"/>
    <property type="project" value="UniProtKB-KW"/>
</dbReference>
<evidence type="ECO:0000256" key="1">
    <source>
        <dbReference type="ARBA" id="ARBA00001966"/>
    </source>
</evidence>
<sequence length="214" mass="23340">MLKRPAFHVDMQACTGCRTCVMACIDRNDLPEGILYRRVVEYSGGTCSRNADGTFAQDVFAYHLSIACNHCQNPICVRSCPTGAMRKDEHGIVSVDAKLCVGCRYCEWGCPYCAPQFDAKAGRMTKCDLCRDLLEQGQPPACVSACPNRALHFGEYEDLASMFGEFEVVAPLPDRAITQPNLLVTPARNARPSGSRSGCIRAAAHPGTPRNDTT</sequence>
<dbReference type="EMBL" id="JAATJA010000001">
    <property type="protein sequence ID" value="NJB67566.1"/>
    <property type="molecule type" value="Genomic_DNA"/>
</dbReference>
<dbReference type="PANTHER" id="PTHR43177">
    <property type="entry name" value="PROTEIN NRFC"/>
    <property type="match status" value="1"/>
</dbReference>
<dbReference type="RefSeq" id="WP_167940611.1">
    <property type="nucleotide sequence ID" value="NZ_JAATJA010000001.1"/>
</dbReference>
<keyword evidence="5" id="KW-0479">Metal-binding</keyword>